<evidence type="ECO:0000259" key="9">
    <source>
        <dbReference type="PROSITE" id="PS50026"/>
    </source>
</evidence>
<organism evidence="11 14">
    <name type="scientific">Adineta steineri</name>
    <dbReference type="NCBI Taxonomy" id="433720"/>
    <lineage>
        <taxon>Eukaryota</taxon>
        <taxon>Metazoa</taxon>
        <taxon>Spiralia</taxon>
        <taxon>Gnathifera</taxon>
        <taxon>Rotifera</taxon>
        <taxon>Eurotatoria</taxon>
        <taxon>Bdelloidea</taxon>
        <taxon>Adinetida</taxon>
        <taxon>Adinetidae</taxon>
        <taxon>Adineta</taxon>
    </lineage>
</organism>
<evidence type="ECO:0000256" key="5">
    <source>
        <dbReference type="ARBA" id="ARBA00023136"/>
    </source>
</evidence>
<evidence type="ECO:0000256" key="1">
    <source>
        <dbReference type="ARBA" id="ARBA00004370"/>
    </source>
</evidence>
<evidence type="ECO:0000313" key="13">
    <source>
        <dbReference type="Proteomes" id="UP000663832"/>
    </source>
</evidence>
<dbReference type="PROSITE" id="PS00022">
    <property type="entry name" value="EGF_1"/>
    <property type="match status" value="4"/>
</dbReference>
<feature type="transmembrane region" description="Helical" evidence="8">
    <location>
        <begin position="837"/>
        <end position="858"/>
    </location>
</feature>
<dbReference type="AlphaFoldDB" id="A0A814RS33"/>
<dbReference type="Gene3D" id="2.10.25.10">
    <property type="entry name" value="Laminin"/>
    <property type="match status" value="1"/>
</dbReference>
<feature type="disulfide bond" evidence="7">
    <location>
        <begin position="277"/>
        <end position="286"/>
    </location>
</feature>
<evidence type="ECO:0000256" key="7">
    <source>
        <dbReference type="PROSITE-ProRule" id="PRU00076"/>
    </source>
</evidence>
<reference evidence="11" key="1">
    <citation type="submission" date="2021-02" db="EMBL/GenBank/DDBJ databases">
        <authorList>
            <person name="Nowell W R."/>
        </authorList>
    </citation>
    <scope>NUCLEOTIDE SEQUENCE</scope>
</reference>
<dbReference type="Proteomes" id="UP000663832">
    <property type="component" value="Unassembled WGS sequence"/>
</dbReference>
<feature type="disulfide bond" evidence="7">
    <location>
        <begin position="321"/>
        <end position="330"/>
    </location>
</feature>
<dbReference type="OrthoDB" id="382013at2759"/>
<dbReference type="InterPro" id="IPR017452">
    <property type="entry name" value="GPCR_Rhodpsn_7TM"/>
</dbReference>
<feature type="domain" description="EGF-like" evidence="9">
    <location>
        <begin position="249"/>
        <end position="287"/>
    </location>
</feature>
<dbReference type="SUPFAM" id="SSF57196">
    <property type="entry name" value="EGF/Laminin"/>
    <property type="match status" value="1"/>
</dbReference>
<feature type="domain" description="G-protein coupled receptors family 1 profile" evidence="10">
    <location>
        <begin position="626"/>
        <end position="890"/>
    </location>
</feature>
<evidence type="ECO:0000256" key="3">
    <source>
        <dbReference type="ARBA" id="ARBA00022729"/>
    </source>
</evidence>
<keyword evidence="5 8" id="KW-0472">Membrane</keyword>
<evidence type="ECO:0000313" key="12">
    <source>
        <dbReference type="EMBL" id="CAF1283936.1"/>
    </source>
</evidence>
<evidence type="ECO:0000313" key="11">
    <source>
        <dbReference type="EMBL" id="CAF1136681.1"/>
    </source>
</evidence>
<keyword evidence="13" id="KW-1185">Reference proteome</keyword>
<feature type="disulfide bond" evidence="7">
    <location>
        <begin position="293"/>
        <end position="303"/>
    </location>
</feature>
<evidence type="ECO:0000313" key="14">
    <source>
        <dbReference type="Proteomes" id="UP000663877"/>
    </source>
</evidence>
<feature type="transmembrane region" description="Helical" evidence="8">
    <location>
        <begin position="700"/>
        <end position="720"/>
    </location>
</feature>
<feature type="transmembrane region" description="Helical" evidence="8">
    <location>
        <begin position="732"/>
        <end position="754"/>
    </location>
</feature>
<dbReference type="PROSITE" id="PS50026">
    <property type="entry name" value="EGF_3"/>
    <property type="match status" value="3"/>
</dbReference>
<keyword evidence="6 7" id="KW-1015">Disulfide bond</keyword>
<evidence type="ECO:0000256" key="8">
    <source>
        <dbReference type="SAM" id="Phobius"/>
    </source>
</evidence>
<feature type="transmembrane region" description="Helical" evidence="8">
    <location>
        <begin position="870"/>
        <end position="892"/>
    </location>
</feature>
<feature type="domain" description="EGF-like" evidence="9">
    <location>
        <begin position="333"/>
        <end position="372"/>
    </location>
</feature>
<dbReference type="GO" id="GO:0016020">
    <property type="term" value="C:membrane"/>
    <property type="evidence" value="ECO:0007669"/>
    <property type="project" value="UniProtKB-SubCell"/>
</dbReference>
<dbReference type="PANTHER" id="PTHR14949">
    <property type="entry name" value="EGF-LIKE-DOMAIN, MULTIPLE 7, 8"/>
    <property type="match status" value="1"/>
</dbReference>
<dbReference type="InterPro" id="IPR000742">
    <property type="entry name" value="EGF"/>
</dbReference>
<dbReference type="PROSITE" id="PS50262">
    <property type="entry name" value="G_PROTEIN_RECEP_F1_2"/>
    <property type="match status" value="1"/>
</dbReference>
<proteinExistence type="predicted"/>
<dbReference type="SMART" id="SM00181">
    <property type="entry name" value="EGF"/>
    <property type="match status" value="5"/>
</dbReference>
<comment type="caution">
    <text evidence="11">The sequence shown here is derived from an EMBL/GenBank/DDBJ whole genome shotgun (WGS) entry which is preliminary data.</text>
</comment>
<feature type="transmembrane region" description="Helical" evidence="8">
    <location>
        <begin position="787"/>
        <end position="809"/>
    </location>
</feature>
<dbReference type="SUPFAM" id="SSF81321">
    <property type="entry name" value="Family A G protein-coupled receptor-like"/>
    <property type="match status" value="1"/>
</dbReference>
<feature type="disulfide bond" evidence="7">
    <location>
        <begin position="253"/>
        <end position="263"/>
    </location>
</feature>
<evidence type="ECO:0000256" key="4">
    <source>
        <dbReference type="ARBA" id="ARBA00022989"/>
    </source>
</evidence>
<accession>A0A814RS33</accession>
<feature type="domain" description="EGF-like" evidence="9">
    <location>
        <begin position="289"/>
        <end position="331"/>
    </location>
</feature>
<comment type="subcellular location">
    <subcellularLocation>
        <location evidence="1">Membrane</location>
    </subcellularLocation>
</comment>
<keyword evidence="7" id="KW-0245">EGF-like domain</keyword>
<dbReference type="PANTHER" id="PTHR14949:SF54">
    <property type="entry name" value="VWFD DOMAIN-CONTAINING PROTEIN"/>
    <property type="match status" value="1"/>
</dbReference>
<evidence type="ECO:0000259" key="10">
    <source>
        <dbReference type="PROSITE" id="PS50262"/>
    </source>
</evidence>
<protein>
    <submittedName>
        <fullName evidence="11">Uncharacterized protein</fullName>
    </submittedName>
</protein>
<name>A0A814RS33_9BILA</name>
<dbReference type="GO" id="GO:0005576">
    <property type="term" value="C:extracellular region"/>
    <property type="evidence" value="ECO:0007669"/>
    <property type="project" value="TreeGrafter"/>
</dbReference>
<dbReference type="EMBL" id="CAJNOM010000250">
    <property type="protein sequence ID" value="CAF1283936.1"/>
    <property type="molecule type" value="Genomic_DNA"/>
</dbReference>
<dbReference type="InterPro" id="IPR050969">
    <property type="entry name" value="Dev_Signal_Modulators"/>
</dbReference>
<feature type="transmembrane region" description="Helical" evidence="8">
    <location>
        <begin position="646"/>
        <end position="667"/>
    </location>
</feature>
<dbReference type="GO" id="GO:0009986">
    <property type="term" value="C:cell surface"/>
    <property type="evidence" value="ECO:0007669"/>
    <property type="project" value="TreeGrafter"/>
</dbReference>
<dbReference type="PROSITE" id="PS01186">
    <property type="entry name" value="EGF_2"/>
    <property type="match status" value="1"/>
</dbReference>
<keyword evidence="3" id="KW-0732">Signal</keyword>
<dbReference type="EMBL" id="CAJNOI010000154">
    <property type="protein sequence ID" value="CAF1136681.1"/>
    <property type="molecule type" value="Genomic_DNA"/>
</dbReference>
<sequence>MAYRSSRRIERQSKMTLTRYTGSSIGNSYKQLPKLSFTDNIQQIFTRLHAQKQMQSNNTSMLGDLIIDELLKLYRENPEQMLFAELPFICNRGIPIKDNHGQTRCLCSPSYYGDYCEFHADRISIVTHLNLTKYNGNYTIVNTQNSTVLVSCTFRYAERIVDRHEFYVQSNTRTTKQKFYFSYPRTAEFQKQKRLQRHGTQLYSIRFEAFYLQSVHHPVLLAMWQFSIDFDFLPAFRFGKVLHFNTKNQNYSCDLICGPYGKCIRLENEIKNMICTCQSGWYGDRCELHDEQCKKFCHPQALCRPQERGFINGDRRPACLCPHRWFGPTCHLTYPECKQCQNGGICYFTYDRSHTQPFECICTNDFYGEYCQFPKRAVLLRIDKSSSSSYSTNILATSIQYYDVSSDLTDLYLRKQQIFRGRPSETQMGYEQDNAPSVILIKSYNKHCELQGPLFHLVYSQHDVSASINMTVHLTNENECVHSHTLFDPKIIQSTDANILVFKYHEPCQRHSQNRSSEVCFRDENYFCLCNTTIHHSQCLRFDPYSDKCQHCLSGGQCIRGSLQQEHDFLCLCPRCTYGSICQYSIQLMSFTLDSLIIKDIQAQQKLSMVIYILITFLVFLMGIFSNICSLLVFFRKTPRQINVGYYLLLVSVLNIISLTLLFAKIIHTLLGTAGWLTNNTINLIICKFLSSFLSISVRVNYWLTSLVAIVRLSMVLFPTKISIKKPHIAHISSFITIFILSGMHVHEFLYYTISIADPQQISSRALICVTNFNHRNWSIYNHINVLIHHLAPFAIQVTAITLLIISAAKSRARTGNNQATTFTQILKKQFKTQKELYVTPTIIILAALPQIIITSSFACTELNNAWQRYALLVSYLFSFTPQIFGFMIYVLPSSSYKTEFINTKIGRKLFRIKTNNQNNNRTNVVLATKQHETKL</sequence>
<dbReference type="GO" id="GO:0005102">
    <property type="term" value="F:signaling receptor binding"/>
    <property type="evidence" value="ECO:0007669"/>
    <property type="project" value="TreeGrafter"/>
</dbReference>
<keyword evidence="4 8" id="KW-1133">Transmembrane helix</keyword>
<gene>
    <name evidence="11" type="ORF">BJG266_LOCUS23311</name>
    <name evidence="12" type="ORF">QVE165_LOCUS30303</name>
</gene>
<comment type="caution">
    <text evidence="7">Lacks conserved residue(s) required for the propagation of feature annotation.</text>
</comment>
<evidence type="ECO:0000256" key="2">
    <source>
        <dbReference type="ARBA" id="ARBA00022692"/>
    </source>
</evidence>
<evidence type="ECO:0000256" key="6">
    <source>
        <dbReference type="ARBA" id="ARBA00023157"/>
    </source>
</evidence>
<feature type="transmembrane region" description="Helical" evidence="8">
    <location>
        <begin position="609"/>
        <end position="634"/>
    </location>
</feature>
<feature type="disulfide bond" evidence="7">
    <location>
        <begin position="362"/>
        <end position="371"/>
    </location>
</feature>
<dbReference type="Gene3D" id="1.20.1070.10">
    <property type="entry name" value="Rhodopsin 7-helix transmembrane proteins"/>
    <property type="match status" value="1"/>
</dbReference>
<dbReference type="Proteomes" id="UP000663877">
    <property type="component" value="Unassembled WGS sequence"/>
</dbReference>
<keyword evidence="2 8" id="KW-0812">Transmembrane</keyword>